<sequence length="123" mass="13323">MKKLLTFTCVLSVYLATVMGAPTEEASTAANTNKVVEAVSTTSYCPQLISSTQDLFVLLSNPLLNGIHCSEEQQRLMEQNLVCGSADDASVVAALNAQTKCLRDFIERRQRLSPGAQVPYPTV</sequence>
<gene>
    <name evidence="2" type="ORF">DM01DRAFT_1385638</name>
</gene>
<accession>A0A1X2G8N4</accession>
<protein>
    <submittedName>
        <fullName evidence="2">Uncharacterized protein</fullName>
    </submittedName>
</protein>
<evidence type="ECO:0000313" key="2">
    <source>
        <dbReference type="EMBL" id="ORX47955.1"/>
    </source>
</evidence>
<keyword evidence="3" id="KW-1185">Reference proteome</keyword>
<evidence type="ECO:0000313" key="3">
    <source>
        <dbReference type="Proteomes" id="UP000242146"/>
    </source>
</evidence>
<proteinExistence type="predicted"/>
<dbReference type="Proteomes" id="UP000242146">
    <property type="component" value="Unassembled WGS sequence"/>
</dbReference>
<reference evidence="2 3" key="1">
    <citation type="submission" date="2016-07" db="EMBL/GenBank/DDBJ databases">
        <title>Pervasive Adenine N6-methylation of Active Genes in Fungi.</title>
        <authorList>
            <consortium name="DOE Joint Genome Institute"/>
            <person name="Mondo S.J."/>
            <person name="Dannebaum R.O."/>
            <person name="Kuo R.C."/>
            <person name="Labutti K."/>
            <person name="Haridas S."/>
            <person name="Kuo A."/>
            <person name="Salamov A."/>
            <person name="Ahrendt S.R."/>
            <person name="Lipzen A."/>
            <person name="Sullivan W."/>
            <person name="Andreopoulos W.B."/>
            <person name="Clum A."/>
            <person name="Lindquist E."/>
            <person name="Daum C."/>
            <person name="Ramamoorthy G.K."/>
            <person name="Gryganskyi A."/>
            <person name="Culley D."/>
            <person name="Magnuson J.K."/>
            <person name="James T.Y."/>
            <person name="O'Malley M.A."/>
            <person name="Stajich J.E."/>
            <person name="Spatafora J.W."/>
            <person name="Visel A."/>
            <person name="Grigoriev I.V."/>
        </authorList>
    </citation>
    <scope>NUCLEOTIDE SEQUENCE [LARGE SCALE GENOMIC DNA]</scope>
    <source>
        <strain evidence="2 3">NRRL 3301</strain>
    </source>
</reference>
<feature type="signal peptide" evidence="1">
    <location>
        <begin position="1"/>
        <end position="20"/>
    </location>
</feature>
<dbReference type="AlphaFoldDB" id="A0A1X2G8N4"/>
<comment type="caution">
    <text evidence="2">The sequence shown here is derived from an EMBL/GenBank/DDBJ whole genome shotgun (WGS) entry which is preliminary data.</text>
</comment>
<dbReference type="EMBL" id="MCGT01000031">
    <property type="protein sequence ID" value="ORX47955.1"/>
    <property type="molecule type" value="Genomic_DNA"/>
</dbReference>
<name>A0A1X2G8N4_9FUNG</name>
<dbReference type="OrthoDB" id="2405250at2759"/>
<keyword evidence="1" id="KW-0732">Signal</keyword>
<feature type="chain" id="PRO_5013095156" evidence="1">
    <location>
        <begin position="21"/>
        <end position="123"/>
    </location>
</feature>
<evidence type="ECO:0000256" key="1">
    <source>
        <dbReference type="SAM" id="SignalP"/>
    </source>
</evidence>
<organism evidence="2 3">
    <name type="scientific">Hesseltinella vesiculosa</name>
    <dbReference type="NCBI Taxonomy" id="101127"/>
    <lineage>
        <taxon>Eukaryota</taxon>
        <taxon>Fungi</taxon>
        <taxon>Fungi incertae sedis</taxon>
        <taxon>Mucoromycota</taxon>
        <taxon>Mucoromycotina</taxon>
        <taxon>Mucoromycetes</taxon>
        <taxon>Mucorales</taxon>
        <taxon>Cunninghamellaceae</taxon>
        <taxon>Hesseltinella</taxon>
    </lineage>
</organism>